<accession>A0AA88YG30</accession>
<evidence type="ECO:0000259" key="3">
    <source>
        <dbReference type="SMART" id="SM00101"/>
    </source>
</evidence>
<dbReference type="PROSITE" id="PS00796">
    <property type="entry name" value="1433_1"/>
    <property type="match status" value="1"/>
</dbReference>
<dbReference type="CDD" id="cd08774">
    <property type="entry name" value="14-3-3"/>
    <property type="match status" value="1"/>
</dbReference>
<proteinExistence type="inferred from homology"/>
<evidence type="ECO:0000313" key="5">
    <source>
        <dbReference type="Proteomes" id="UP001186944"/>
    </source>
</evidence>
<dbReference type="Proteomes" id="UP001186944">
    <property type="component" value="Unassembled WGS sequence"/>
</dbReference>
<dbReference type="PANTHER" id="PTHR18860">
    <property type="entry name" value="14-3-3 PROTEIN"/>
    <property type="match status" value="1"/>
</dbReference>
<comment type="similarity">
    <text evidence="1">Belongs to the 14-3-3 family.</text>
</comment>
<dbReference type="InterPro" id="IPR023410">
    <property type="entry name" value="14-3-3_domain"/>
</dbReference>
<dbReference type="PRINTS" id="PR00305">
    <property type="entry name" value="1433ZETA"/>
</dbReference>
<name>A0AA88YG30_PINIB</name>
<dbReference type="Pfam" id="PF00244">
    <property type="entry name" value="14-3-3"/>
    <property type="match status" value="1"/>
</dbReference>
<organism evidence="4 5">
    <name type="scientific">Pinctada imbricata</name>
    <name type="common">Atlantic pearl-oyster</name>
    <name type="synonym">Pinctada martensii</name>
    <dbReference type="NCBI Taxonomy" id="66713"/>
    <lineage>
        <taxon>Eukaryota</taxon>
        <taxon>Metazoa</taxon>
        <taxon>Spiralia</taxon>
        <taxon>Lophotrochozoa</taxon>
        <taxon>Mollusca</taxon>
        <taxon>Bivalvia</taxon>
        <taxon>Autobranchia</taxon>
        <taxon>Pteriomorphia</taxon>
        <taxon>Pterioida</taxon>
        <taxon>Pterioidea</taxon>
        <taxon>Pteriidae</taxon>
        <taxon>Pinctada</taxon>
    </lineage>
</organism>
<feature type="site" description="Interaction with phosphoserine on interacting protein" evidence="2">
    <location>
        <position position="58"/>
    </location>
</feature>
<evidence type="ECO:0000256" key="2">
    <source>
        <dbReference type="PIRSR" id="PIRSR000868-1"/>
    </source>
</evidence>
<dbReference type="InterPro" id="IPR023409">
    <property type="entry name" value="14-3-3_CS"/>
</dbReference>
<dbReference type="SMART" id="SM00101">
    <property type="entry name" value="14_3_3"/>
    <property type="match status" value="1"/>
</dbReference>
<dbReference type="Gene3D" id="1.20.190.20">
    <property type="entry name" value="14-3-3 domain"/>
    <property type="match status" value="1"/>
</dbReference>
<sequence>MDERETCINLAKLSESAERYDDMAENMKKVASEYDKPLSTEERNLLSVAYKNVVGARRASWRILSSLEQKSIEKNDGKHHLNSDYRVLVEKELNSICDDVISLLDNHLIPKGDKSDNDSMIFYKKMKGDYYRYKVEVASASETNDKFSALSEEAYTEAYTLAKEALSTTSPIRLGLALNFSVYYYEIAKKPDKAKELAKDAFDQAISDLDEDANETKDSTLILQLLRDNLTLWTAEDAGQEDEQDRD</sequence>
<reference evidence="4" key="1">
    <citation type="submission" date="2019-08" db="EMBL/GenBank/DDBJ databases">
        <title>The improved chromosome-level genome for the pearl oyster Pinctada fucata martensii using PacBio sequencing and Hi-C.</title>
        <authorList>
            <person name="Zheng Z."/>
        </authorList>
    </citation>
    <scope>NUCLEOTIDE SEQUENCE</scope>
    <source>
        <strain evidence="4">ZZ-2019</strain>
        <tissue evidence="4">Adductor muscle</tissue>
    </source>
</reference>
<dbReference type="InterPro" id="IPR000308">
    <property type="entry name" value="14-3-3"/>
</dbReference>
<gene>
    <name evidence="4" type="ORF">FSP39_009831</name>
</gene>
<evidence type="ECO:0000256" key="1">
    <source>
        <dbReference type="ARBA" id="ARBA00006141"/>
    </source>
</evidence>
<keyword evidence="5" id="KW-1185">Reference proteome</keyword>
<feature type="site" description="Interaction with phosphoserine on interacting protein" evidence="2">
    <location>
        <position position="132"/>
    </location>
</feature>
<dbReference type="EMBL" id="VSWD01000004">
    <property type="protein sequence ID" value="KAK3104771.1"/>
    <property type="molecule type" value="Genomic_DNA"/>
</dbReference>
<dbReference type="InterPro" id="IPR036815">
    <property type="entry name" value="14-3-3_dom_sf"/>
</dbReference>
<evidence type="ECO:0000313" key="4">
    <source>
        <dbReference type="EMBL" id="KAK3104771.1"/>
    </source>
</evidence>
<feature type="domain" description="14-3-3" evidence="3">
    <location>
        <begin position="4"/>
        <end position="247"/>
    </location>
</feature>
<protein>
    <recommendedName>
        <fullName evidence="3">14-3-3 domain-containing protein</fullName>
    </recommendedName>
</protein>
<dbReference type="AlphaFoldDB" id="A0AA88YG30"/>
<dbReference type="SUPFAM" id="SSF48445">
    <property type="entry name" value="14-3-3 protein"/>
    <property type="match status" value="1"/>
</dbReference>
<comment type="caution">
    <text evidence="4">The sequence shown here is derived from an EMBL/GenBank/DDBJ whole genome shotgun (WGS) entry which is preliminary data.</text>
</comment>
<dbReference type="PIRSF" id="PIRSF000868">
    <property type="entry name" value="14-3-3"/>
    <property type="match status" value="1"/>
</dbReference>